<dbReference type="InterPro" id="IPR003587">
    <property type="entry name" value="Hint_dom_N"/>
</dbReference>
<comment type="caution">
    <text evidence="4">The sequence shown here is derived from an EMBL/GenBank/DDBJ whole genome shotgun (WGS) entry which is preliminary data.</text>
</comment>
<dbReference type="Gene3D" id="2.170.16.10">
    <property type="entry name" value="Hedgehog/Intein (Hint) domain"/>
    <property type="match status" value="1"/>
</dbReference>
<evidence type="ECO:0000313" key="5">
    <source>
        <dbReference type="Proteomes" id="UP001432027"/>
    </source>
</evidence>
<feature type="non-terminal residue" evidence="4">
    <location>
        <position position="1"/>
    </location>
</feature>
<dbReference type="InterPro" id="IPR001767">
    <property type="entry name" value="Hedgehog_Hint"/>
</dbReference>
<feature type="domain" description="Hint" evidence="3">
    <location>
        <begin position="285"/>
        <end position="397"/>
    </location>
</feature>
<dbReference type="Proteomes" id="UP001432027">
    <property type="component" value="Unassembled WGS sequence"/>
</dbReference>
<evidence type="ECO:0008006" key="6">
    <source>
        <dbReference type="Google" id="ProtNLM"/>
    </source>
</evidence>
<dbReference type="InterPro" id="IPR036844">
    <property type="entry name" value="Hint_dom_sf"/>
</dbReference>
<accession>A0AAV5TY69</accession>
<dbReference type="AlphaFoldDB" id="A0AAV5TY69"/>
<organism evidence="4 5">
    <name type="scientific">Pristionchus entomophagus</name>
    <dbReference type="NCBI Taxonomy" id="358040"/>
    <lineage>
        <taxon>Eukaryota</taxon>
        <taxon>Metazoa</taxon>
        <taxon>Ecdysozoa</taxon>
        <taxon>Nematoda</taxon>
        <taxon>Chromadorea</taxon>
        <taxon>Rhabditida</taxon>
        <taxon>Rhabditina</taxon>
        <taxon>Diplogasteromorpha</taxon>
        <taxon>Diplogasteroidea</taxon>
        <taxon>Neodiplogasteridae</taxon>
        <taxon>Pristionchus</taxon>
    </lineage>
</organism>
<protein>
    <recommendedName>
        <fullName evidence="6">Hint domain-containing protein</fullName>
    </recommendedName>
</protein>
<dbReference type="PANTHER" id="PTHR46706">
    <property type="entry name" value="PROTEIN QUA-1-RELATED"/>
    <property type="match status" value="1"/>
</dbReference>
<dbReference type="InterPro" id="IPR052140">
    <property type="entry name" value="Dev_Signal_Hedgehog-like"/>
</dbReference>
<dbReference type="GO" id="GO:0016539">
    <property type="term" value="P:intein-mediated protein splicing"/>
    <property type="evidence" value="ECO:0007669"/>
    <property type="project" value="InterPro"/>
</dbReference>
<dbReference type="SUPFAM" id="SSF51294">
    <property type="entry name" value="Hedgehog/intein (Hint) domain"/>
    <property type="match status" value="1"/>
</dbReference>
<dbReference type="Pfam" id="PF01079">
    <property type="entry name" value="Hint"/>
    <property type="match status" value="1"/>
</dbReference>
<dbReference type="GO" id="GO:0016540">
    <property type="term" value="P:protein autoprocessing"/>
    <property type="evidence" value="ECO:0007669"/>
    <property type="project" value="InterPro"/>
</dbReference>
<keyword evidence="1" id="KW-0217">Developmental protein</keyword>
<proteinExistence type="predicted"/>
<feature type="non-terminal residue" evidence="4">
    <location>
        <position position="452"/>
    </location>
</feature>
<evidence type="ECO:0000313" key="4">
    <source>
        <dbReference type="EMBL" id="GMS99184.1"/>
    </source>
</evidence>
<sequence>ASFCGDSAIPFSLEILPDGQPILGCERPSCFEWAANGQPASITGSFYNINGRSDGYMRAGRDSIPAFGPEDARFYRPQTAVCEPSFTSTSCPGVNQWVGGIAPLLNVSAFQTMLQCCTFDGLLQSEDRGVASLIGGQMVKGGEVLSSGIQTAFDFISNVAKVLRADGSVQYDVSVRRMPCADLSDPSGAAKIPKNDATAAAQAFQAPNVPVDQPIPLPPARCVPGELLYNSSIHNAQITDLQKKGSKQNQFRIQAPQFVPQPVAAPPQYAPPISFYSSGGGATAQWCFSGDMTVRMIDGSTKRMDELTKQDWVLSMHKERLEYVPVKFWLHRVPSQEAEFNVFETEDGKTIKLTDKHYIYKGDCSRVGSGPIDFASIPKVAVTADELHAGDCLFTLEQNKKRMREVRIVRAGKVNQTGIYAPMTSTGRIIVNDVYASCHNIMQANSLDNSFF</sequence>
<evidence type="ECO:0000256" key="1">
    <source>
        <dbReference type="ARBA" id="ARBA00022473"/>
    </source>
</evidence>
<feature type="domain" description="Hint" evidence="2">
    <location>
        <begin position="400"/>
        <end position="444"/>
    </location>
</feature>
<dbReference type="PROSITE" id="PS50817">
    <property type="entry name" value="INTEIN_N_TER"/>
    <property type="match status" value="1"/>
</dbReference>
<dbReference type="PANTHER" id="PTHR46706:SF12">
    <property type="entry name" value="PROTEIN QUA-1-RELATED"/>
    <property type="match status" value="1"/>
</dbReference>
<dbReference type="SMART" id="SM00306">
    <property type="entry name" value="HintN"/>
    <property type="match status" value="1"/>
</dbReference>
<reference evidence="4" key="1">
    <citation type="submission" date="2023-10" db="EMBL/GenBank/DDBJ databases">
        <title>Genome assembly of Pristionchus species.</title>
        <authorList>
            <person name="Yoshida K."/>
            <person name="Sommer R.J."/>
        </authorList>
    </citation>
    <scope>NUCLEOTIDE SEQUENCE</scope>
    <source>
        <strain evidence="4">RS0144</strain>
    </source>
</reference>
<gene>
    <name evidence="4" type="ORF">PENTCL1PPCAC_21359</name>
</gene>
<evidence type="ECO:0000259" key="2">
    <source>
        <dbReference type="SMART" id="SM00305"/>
    </source>
</evidence>
<dbReference type="EMBL" id="BTSX01000005">
    <property type="protein sequence ID" value="GMS99184.1"/>
    <property type="molecule type" value="Genomic_DNA"/>
</dbReference>
<dbReference type="InterPro" id="IPR003586">
    <property type="entry name" value="Hint_dom_C"/>
</dbReference>
<name>A0AAV5TY69_9BILA</name>
<dbReference type="CDD" id="cd00081">
    <property type="entry name" value="Hint"/>
    <property type="match status" value="1"/>
</dbReference>
<dbReference type="SMART" id="SM00305">
    <property type="entry name" value="HintC"/>
    <property type="match status" value="1"/>
</dbReference>
<dbReference type="InterPro" id="IPR006141">
    <property type="entry name" value="Intein_N"/>
</dbReference>
<evidence type="ECO:0000259" key="3">
    <source>
        <dbReference type="SMART" id="SM00306"/>
    </source>
</evidence>
<keyword evidence="5" id="KW-1185">Reference proteome</keyword>